<dbReference type="NCBIfam" id="TIGR00546">
    <property type="entry name" value="lnt"/>
    <property type="match status" value="1"/>
</dbReference>
<evidence type="ECO:0000256" key="2">
    <source>
        <dbReference type="ARBA" id="ARBA00010065"/>
    </source>
</evidence>
<comment type="catalytic activity">
    <reaction evidence="9">
        <text>N-terminal S-1,2-diacyl-sn-glyceryl-L-cysteinyl-[lipoprotein] + a glycerophospholipid = N-acyl-S-1,2-diacyl-sn-glyceryl-L-cysteinyl-[lipoprotein] + a 2-acyl-sn-glycero-3-phospholipid + H(+)</text>
        <dbReference type="Rhea" id="RHEA:48228"/>
        <dbReference type="Rhea" id="RHEA-COMP:14681"/>
        <dbReference type="Rhea" id="RHEA-COMP:14684"/>
        <dbReference type="ChEBI" id="CHEBI:15378"/>
        <dbReference type="ChEBI" id="CHEBI:136912"/>
        <dbReference type="ChEBI" id="CHEBI:140656"/>
        <dbReference type="ChEBI" id="CHEBI:140657"/>
        <dbReference type="ChEBI" id="CHEBI:140660"/>
        <dbReference type="EC" id="2.3.1.269"/>
    </reaction>
</comment>
<protein>
    <recommendedName>
        <fullName evidence="9">Apolipoprotein N-acyltransferase</fullName>
        <shortName evidence="9">ALP N-acyltransferase</shortName>
        <ecNumber evidence="9">2.3.1.269</ecNumber>
    </recommendedName>
</protein>
<feature type="transmembrane region" description="Helical" evidence="9">
    <location>
        <begin position="124"/>
        <end position="144"/>
    </location>
</feature>
<evidence type="ECO:0000256" key="5">
    <source>
        <dbReference type="ARBA" id="ARBA00022692"/>
    </source>
</evidence>
<dbReference type="SUPFAM" id="SSF56317">
    <property type="entry name" value="Carbon-nitrogen hydrolase"/>
    <property type="match status" value="1"/>
</dbReference>
<evidence type="ECO:0000256" key="3">
    <source>
        <dbReference type="ARBA" id="ARBA00022475"/>
    </source>
</evidence>
<feature type="transmembrane region" description="Helical" evidence="9">
    <location>
        <begin position="90"/>
        <end position="117"/>
    </location>
</feature>
<keyword evidence="8 9" id="KW-0012">Acyltransferase</keyword>
<dbReference type="RefSeq" id="WP_311653976.1">
    <property type="nucleotide sequence ID" value="NZ_JAVRIB010000017.1"/>
</dbReference>
<keyword evidence="3 9" id="KW-1003">Cell membrane</keyword>
<keyword evidence="6 9" id="KW-1133">Transmembrane helix</keyword>
<dbReference type="EMBL" id="JAVRIB010000017">
    <property type="protein sequence ID" value="MDT0636080.1"/>
    <property type="molecule type" value="Genomic_DNA"/>
</dbReference>
<evidence type="ECO:0000256" key="6">
    <source>
        <dbReference type="ARBA" id="ARBA00022989"/>
    </source>
</evidence>
<comment type="similarity">
    <text evidence="2 9">Belongs to the CN hydrolase family. Apolipoprotein N-acyltransferase subfamily.</text>
</comment>
<evidence type="ECO:0000313" key="11">
    <source>
        <dbReference type="EMBL" id="MDT0636080.1"/>
    </source>
</evidence>
<dbReference type="InterPro" id="IPR004563">
    <property type="entry name" value="Apolipo_AcylTrfase"/>
</dbReference>
<comment type="subcellular location">
    <subcellularLocation>
        <location evidence="1 9">Cell membrane</location>
        <topology evidence="1 9">Multi-pass membrane protein</topology>
    </subcellularLocation>
</comment>
<evidence type="ECO:0000256" key="8">
    <source>
        <dbReference type="ARBA" id="ARBA00023315"/>
    </source>
</evidence>
<dbReference type="Proteomes" id="UP001251857">
    <property type="component" value="Unassembled WGS sequence"/>
</dbReference>
<dbReference type="PANTHER" id="PTHR38686">
    <property type="entry name" value="APOLIPOPROTEIN N-ACYLTRANSFERASE"/>
    <property type="match status" value="1"/>
</dbReference>
<dbReference type="HAMAP" id="MF_01148">
    <property type="entry name" value="Lnt"/>
    <property type="match status" value="1"/>
</dbReference>
<dbReference type="CDD" id="cd07571">
    <property type="entry name" value="ALP_N-acyl_transferase"/>
    <property type="match status" value="1"/>
</dbReference>
<keyword evidence="12" id="KW-1185">Reference proteome</keyword>
<comment type="pathway">
    <text evidence="9">Protein modification; lipoprotein biosynthesis (N-acyl transfer).</text>
</comment>
<keyword evidence="4 9" id="KW-0808">Transferase</keyword>
<accession>A0ABU3C3G1</accession>
<dbReference type="Pfam" id="PF00795">
    <property type="entry name" value="CN_hydrolase"/>
    <property type="match status" value="1"/>
</dbReference>
<evidence type="ECO:0000256" key="9">
    <source>
        <dbReference type="HAMAP-Rule" id="MF_01148"/>
    </source>
</evidence>
<evidence type="ECO:0000256" key="7">
    <source>
        <dbReference type="ARBA" id="ARBA00023136"/>
    </source>
</evidence>
<dbReference type="InterPro" id="IPR045378">
    <property type="entry name" value="LNT_N"/>
</dbReference>
<comment type="caution">
    <text evidence="11">The sequence shown here is derived from an EMBL/GenBank/DDBJ whole genome shotgun (WGS) entry which is preliminary data.</text>
</comment>
<feature type="transmembrane region" description="Helical" evidence="9">
    <location>
        <begin position="32"/>
        <end position="50"/>
    </location>
</feature>
<feature type="transmembrane region" description="Helical" evidence="9">
    <location>
        <begin position="62"/>
        <end position="84"/>
    </location>
</feature>
<evidence type="ECO:0000256" key="4">
    <source>
        <dbReference type="ARBA" id="ARBA00022679"/>
    </source>
</evidence>
<dbReference type="PROSITE" id="PS50263">
    <property type="entry name" value="CN_HYDROLASE"/>
    <property type="match status" value="1"/>
</dbReference>
<evidence type="ECO:0000256" key="1">
    <source>
        <dbReference type="ARBA" id="ARBA00004651"/>
    </source>
</evidence>
<organism evidence="11 12">
    <name type="scientific">Spectribacter hydrogenoxidans</name>
    <dbReference type="NCBI Taxonomy" id="3075608"/>
    <lineage>
        <taxon>Bacteria</taxon>
        <taxon>Pseudomonadati</taxon>
        <taxon>Pseudomonadota</taxon>
        <taxon>Gammaproteobacteria</taxon>
        <taxon>Salinisphaerales</taxon>
        <taxon>Salinisphaeraceae</taxon>
        <taxon>Spectribacter</taxon>
    </lineage>
</organism>
<feature type="transmembrane region" description="Helical" evidence="9">
    <location>
        <begin position="164"/>
        <end position="190"/>
    </location>
</feature>
<dbReference type="InterPro" id="IPR003010">
    <property type="entry name" value="C-N_Hydrolase"/>
</dbReference>
<feature type="transmembrane region" description="Helical" evidence="9">
    <location>
        <begin position="197"/>
        <end position="219"/>
    </location>
</feature>
<keyword evidence="7 9" id="KW-0472">Membrane</keyword>
<reference evidence="11 12" key="1">
    <citation type="submission" date="2023-09" db="EMBL/GenBank/DDBJ databases">
        <authorList>
            <person name="Rey-Velasco X."/>
        </authorList>
    </citation>
    <scope>NUCLEOTIDE SEQUENCE [LARGE SCALE GENOMIC DNA]</scope>
    <source>
        <strain evidence="11 12">W335</strain>
    </source>
</reference>
<sequence>MTRRGFRLAPWCQDFLLPPLLGGLVTAGFAPYSYYGLTLIGLMGLLALWWQAPTPWRGAWRGWWFGAGYFATGIYWVIVSTHVYGGAPLALGVFLVALLVAVLALFPAVIGGLAVAMRGLPRSLWALLAVPAAWLLLELARATVGTGFPWLSLGYTLIDAPVRGLVPIVGVYGLGALLVAAAGTLWLLLAGGLFDRVLAAALVVVFPIGLWALPAPLSWTTPAGAPLSVAILQGNVDQADKWRPENLEPTKRLYRRLSDEVDARLVIWPEAAIPSLRVLQEDYLDEIDQRAAQTGRTELIGFLVYDRVEEQFFNVVEALGVEQGRYRKRHLVPFGEYFPVPDFIKPLVDGVNMRYSFTHGPVEQPLIEVDGIGLGISICFEDAFPREIRRALSAAGILVNVTNDAWFADSTAPHQHLEIARMRALEAGRPLLRAANTGISAVIGPTGRVRQRTPQFEVATLEAEVTPRQGATPFVTYGNTPAWSLAVVLVVAGVGASRWRGKVA</sequence>
<evidence type="ECO:0000259" key="10">
    <source>
        <dbReference type="PROSITE" id="PS50263"/>
    </source>
</evidence>
<proteinExistence type="inferred from homology"/>
<dbReference type="EC" id="2.3.1.269" evidence="9"/>
<comment type="function">
    <text evidence="9">Catalyzes the phospholipid dependent N-acylation of the N-terminal cysteine of apolipoprotein, the last step in lipoprotein maturation.</text>
</comment>
<evidence type="ECO:0000313" key="12">
    <source>
        <dbReference type="Proteomes" id="UP001251857"/>
    </source>
</evidence>
<dbReference type="Gene3D" id="3.60.110.10">
    <property type="entry name" value="Carbon-nitrogen hydrolase"/>
    <property type="match status" value="1"/>
</dbReference>
<dbReference type="Pfam" id="PF20154">
    <property type="entry name" value="LNT_N"/>
    <property type="match status" value="1"/>
</dbReference>
<dbReference type="PANTHER" id="PTHR38686:SF1">
    <property type="entry name" value="APOLIPOPROTEIN N-ACYLTRANSFERASE"/>
    <property type="match status" value="1"/>
</dbReference>
<name>A0ABU3C3G1_9GAMM</name>
<dbReference type="InterPro" id="IPR036526">
    <property type="entry name" value="C-N_Hydrolase_sf"/>
</dbReference>
<gene>
    <name evidence="9 11" type="primary">lnt</name>
    <name evidence="11" type="ORF">RM532_14085</name>
</gene>
<keyword evidence="5 9" id="KW-0812">Transmembrane</keyword>
<feature type="domain" description="CN hydrolase" evidence="10">
    <location>
        <begin position="232"/>
        <end position="467"/>
    </location>
</feature>